<proteinExistence type="predicted"/>
<protein>
    <submittedName>
        <fullName evidence="1">Uncharacterized protein</fullName>
    </submittedName>
</protein>
<dbReference type="EMBL" id="UGKR01000003">
    <property type="protein sequence ID" value="STS90607.1"/>
    <property type="molecule type" value="Genomic_DNA"/>
</dbReference>
<dbReference type="Proteomes" id="UP000254545">
    <property type="component" value="Unassembled WGS sequence"/>
</dbReference>
<comment type="caution">
    <text evidence="1">The sequence shown here is derived from an EMBL/GenBank/DDBJ whole genome shotgun (WGS) entry which is preliminary data.</text>
</comment>
<gene>
    <name evidence="1" type="ORF">NCTC9177_04505</name>
</gene>
<evidence type="ECO:0000313" key="2">
    <source>
        <dbReference type="Proteomes" id="UP000254545"/>
    </source>
</evidence>
<name>A0A7H4MJV7_KLEVA</name>
<organism evidence="1 2">
    <name type="scientific">Klebsiella variicola</name>
    <dbReference type="NCBI Taxonomy" id="244366"/>
    <lineage>
        <taxon>Bacteria</taxon>
        <taxon>Pseudomonadati</taxon>
        <taxon>Pseudomonadota</taxon>
        <taxon>Gammaproteobacteria</taxon>
        <taxon>Enterobacterales</taxon>
        <taxon>Enterobacteriaceae</taxon>
        <taxon>Klebsiella/Raoultella group</taxon>
        <taxon>Klebsiella</taxon>
        <taxon>Klebsiella pneumoniae complex</taxon>
    </lineage>
</organism>
<reference evidence="1 2" key="1">
    <citation type="submission" date="2018-06" db="EMBL/GenBank/DDBJ databases">
        <authorList>
            <consortium name="Pathogen Informatics"/>
            <person name="Doyle S."/>
        </authorList>
    </citation>
    <scope>NUCLEOTIDE SEQUENCE [LARGE SCALE GENOMIC DNA]</scope>
    <source>
        <strain evidence="1 2">NCTC9177</strain>
    </source>
</reference>
<dbReference type="AlphaFoldDB" id="A0A7H4MJV7"/>
<accession>A0A7H4MJV7</accession>
<evidence type="ECO:0000313" key="1">
    <source>
        <dbReference type="EMBL" id="STS90607.1"/>
    </source>
</evidence>
<sequence>MGLGALLVKVDEDQLLANALVEQGVGRRRADIAGANNHHFTGFGVHIQISSTNGRG</sequence>